<keyword evidence="2" id="KW-0217">Developmental protein</keyword>
<evidence type="ECO:0000256" key="15">
    <source>
        <dbReference type="ARBA" id="ARBA00046064"/>
    </source>
</evidence>
<dbReference type="InterPro" id="IPR034968">
    <property type="entry name" value="Reelin"/>
</dbReference>
<evidence type="ECO:0000256" key="4">
    <source>
        <dbReference type="ARBA" id="ARBA00022530"/>
    </source>
</evidence>
<dbReference type="Pfam" id="PF21471">
    <property type="entry name" value="Reelin_subrepeat-B"/>
    <property type="match status" value="7"/>
</dbReference>
<comment type="subcellular location">
    <subcellularLocation>
        <location evidence="1">Secreted</location>
        <location evidence="1">Extracellular space</location>
        <location evidence="1">Extracellular matrix</location>
    </subcellularLocation>
</comment>
<sequence length="1262" mass="140949">MCMGRGWCSLNGCSCDVGFYGDMCEITKLAFMAFLSQSFSGPSLPLRLFHTLHGATLGLSCGLLAEGKALVFNGGPYRELVTTHLDTTVAKFLQFTLRLGTTSGSSCPAPDHSKEGVLLDFSTNNGLTWQLLAHYHPAHYHEPRIVSLELPSIAQHNGMQLRWWQPHHSGEGQDVWALDELTVTSTMYSAIYLDFSDLLETTDVLSFFRGQLQPHCGHDSALSFTGETWEGVRYVETQSLAVSSSFMLQFEFVANCDSLRNFHQMNPVRLEFSTNHGLTWSLVQQKCLPGMPSCDEFRAASEFYPSQFKQWQRVTMALPAHCWSSSTRFRWQQGPTSGGKGDMWALDDLYIGQACPAFCHNHGHCNHGTCRCDEGFVGSECLPREWSTPQFLHCDFESAASLFDNWIEVAGGNITRPEEGCGLVTAGSALFFHKDGVRHAVTRDFDTSRADFVQFTVHIGGNSVTCNIPDRREEGVLLQFSTNGGISWRLLIELYYMDYSMPRFVHQELPTAARGPCTRFRWWQPQHSGDNKDQWSIDSVIISSSHALNFVPPLSSSSYQSYQSEFPAALSDAPVWLDTANEGMPDEQPFCSPRDSALVFGKSDGDRFAITRDFEVLPGFVLQFQLNIGCDSVFKTLGSVHVQFSCDTGRSWSLVQKECYPATLANQGCEGQSRKLHEASVYPAGIFPHWTRVTIPLPHTTANRKTRFRWFQHSSMEKVSPPFALDQVYVAHPCPMDCAEHVCSTDSGETCVAVSSPISDWVDSQNAVDRFEGSEPGPLWKHIHGGRLGGGCGQLGDGVALYFSGAGKREAVTVPLDTSNIRMMQFYIRIGSQNLGAACLKAKARNEGVVLQFSRNGDVSWSLLRELDFASFLEPQLVTLELPPAAKGVATYFRWWQPQHGRSGAQWALDDVLIGVNDSSLQNLQDKFEKPGEDGATWFRVEGGHIQSGCSTNGHVLLFDSNSEKARLAETWDVHVSSSTFLQFELSMGCGRPFSKKAPVELQFSVNFGRDWQLVRQGCVPPDIGCTHYETSSVYQPGWRRAWSRIMLYLPYTSISSRTRFRWIQHSFSPGRDVWALDNVYIGSGCPWMCSGHGACDEGQCRCDMGFKTPYCVPLLPLPYLLKETFDSELKPDLWFEVLGSEIGQLNGQLISSGSALIFNKDGLRMLVTKDLDCSKVLYIQFTFCFLGEGPSQRSNGVLLQFSINGGISWQFLEELYMPSSTRKQLVTITLPHGAQTNATRFRLWQPRHKGKTNAPWTRCFA</sequence>
<dbReference type="PROSITE" id="PS01186">
    <property type="entry name" value="EGF_2"/>
    <property type="match status" value="1"/>
</dbReference>
<evidence type="ECO:0000256" key="14">
    <source>
        <dbReference type="ARBA" id="ARBA00044961"/>
    </source>
</evidence>
<proteinExistence type="inferred from homology"/>
<evidence type="ECO:0000256" key="3">
    <source>
        <dbReference type="ARBA" id="ARBA00022525"/>
    </source>
</evidence>
<accession>A0A8C4RCQ5</accession>
<keyword evidence="19" id="KW-1185">Reference proteome</keyword>
<keyword evidence="9" id="KW-0862">Zinc</keyword>
<evidence type="ECO:0000256" key="7">
    <source>
        <dbReference type="ARBA" id="ARBA00022801"/>
    </source>
</evidence>
<evidence type="ECO:0000256" key="11">
    <source>
        <dbReference type="ARBA" id="ARBA00022889"/>
    </source>
</evidence>
<dbReference type="GO" id="GO:0001764">
    <property type="term" value="P:neuron migration"/>
    <property type="evidence" value="ECO:0007669"/>
    <property type="project" value="InterPro"/>
</dbReference>
<evidence type="ECO:0000256" key="10">
    <source>
        <dbReference type="ARBA" id="ARBA00022837"/>
    </source>
</evidence>
<keyword evidence="11" id="KW-0130">Cell adhesion</keyword>
<dbReference type="Gene3D" id="2.60.120.260">
    <property type="entry name" value="Galactose-binding domain-like"/>
    <property type="match status" value="7"/>
</dbReference>
<protein>
    <recommendedName>
        <fullName evidence="13">Reelin</fullName>
    </recommendedName>
</protein>
<dbReference type="GO" id="GO:0005615">
    <property type="term" value="C:extracellular space"/>
    <property type="evidence" value="ECO:0007669"/>
    <property type="project" value="TreeGrafter"/>
</dbReference>
<dbReference type="GO" id="GO:0006508">
    <property type="term" value="P:proteolysis"/>
    <property type="evidence" value="ECO:0007669"/>
    <property type="project" value="UniProtKB-KW"/>
</dbReference>
<comment type="similarity">
    <text evidence="12">Belongs to the reelin family.</text>
</comment>
<dbReference type="InterPro" id="IPR036278">
    <property type="entry name" value="Sialidase_sf"/>
</dbReference>
<dbReference type="GO" id="GO:0046872">
    <property type="term" value="F:metal ion binding"/>
    <property type="evidence" value="ECO:0007669"/>
    <property type="project" value="UniProtKB-KW"/>
</dbReference>
<dbReference type="GO" id="GO:0007417">
    <property type="term" value="P:central nervous system development"/>
    <property type="evidence" value="ECO:0007669"/>
    <property type="project" value="InterPro"/>
</dbReference>
<keyword evidence="6" id="KW-0479">Metal-binding</keyword>
<dbReference type="GO" id="GO:0043005">
    <property type="term" value="C:neuron projection"/>
    <property type="evidence" value="ECO:0007669"/>
    <property type="project" value="TreeGrafter"/>
</dbReference>
<reference evidence="18" key="2">
    <citation type="submission" date="2025-09" db="UniProtKB">
        <authorList>
            <consortium name="Ensembl"/>
        </authorList>
    </citation>
    <scope>IDENTIFICATION</scope>
</reference>
<dbReference type="Proteomes" id="UP000694388">
    <property type="component" value="Unplaced"/>
</dbReference>
<evidence type="ECO:0000259" key="16">
    <source>
        <dbReference type="PROSITE" id="PS00022"/>
    </source>
</evidence>
<evidence type="ECO:0000256" key="8">
    <source>
        <dbReference type="ARBA" id="ARBA00022825"/>
    </source>
</evidence>
<evidence type="ECO:0000256" key="5">
    <source>
        <dbReference type="ARBA" id="ARBA00022670"/>
    </source>
</evidence>
<dbReference type="PANTHER" id="PTHR11841">
    <property type="entry name" value="REELIN"/>
    <property type="match status" value="1"/>
</dbReference>
<dbReference type="GO" id="GO:0007155">
    <property type="term" value="P:cell adhesion"/>
    <property type="evidence" value="ECO:0007669"/>
    <property type="project" value="UniProtKB-KW"/>
</dbReference>
<keyword evidence="10" id="KW-0106">Calcium</keyword>
<dbReference type="PROSITE" id="PS00022">
    <property type="entry name" value="EGF_1"/>
    <property type="match status" value="1"/>
</dbReference>
<organism evidence="18 19">
    <name type="scientific">Eptatretus burgeri</name>
    <name type="common">Inshore hagfish</name>
    <dbReference type="NCBI Taxonomy" id="7764"/>
    <lineage>
        <taxon>Eukaryota</taxon>
        <taxon>Metazoa</taxon>
        <taxon>Chordata</taxon>
        <taxon>Craniata</taxon>
        <taxon>Vertebrata</taxon>
        <taxon>Cyclostomata</taxon>
        <taxon>Myxini</taxon>
        <taxon>Myxiniformes</taxon>
        <taxon>Myxinidae</taxon>
        <taxon>Eptatretinae</taxon>
        <taxon>Eptatretus</taxon>
    </lineage>
</organism>
<comment type="function">
    <text evidence="15">Extracellular matrix serine protease secreted by pioneer neurons that plays a role in layering of neurons in the cerebral cortex and cerebellum by coordinating cell positioning during neurodevelopment. Regulates microtubule function in neurons and neuronal migration. Binding to the extracellular domains of lipoprotein receptors VLDLR and LRP8/APOER2 induces tyrosine phosphorylation of DAB1 and modulation of TAU phosphorylation. Affects migration of sympathetic preganglionic neurons in the spinal cord, where it seems to act as a barrier to neuronal migration. Enzymatic activity is important for the modulation of cell adhesion.</text>
</comment>
<evidence type="ECO:0000259" key="17">
    <source>
        <dbReference type="PROSITE" id="PS01186"/>
    </source>
</evidence>
<evidence type="ECO:0000256" key="12">
    <source>
        <dbReference type="ARBA" id="ARBA00023773"/>
    </source>
</evidence>
<dbReference type="FunFam" id="2.60.120.260:FF:000028">
    <property type="entry name" value="Reelin"/>
    <property type="match status" value="1"/>
</dbReference>
<dbReference type="AlphaFoldDB" id="A0A8C4RCQ5"/>
<dbReference type="GeneTree" id="ENSGT00580000081623"/>
<evidence type="ECO:0000256" key="1">
    <source>
        <dbReference type="ARBA" id="ARBA00004498"/>
    </source>
</evidence>
<dbReference type="FunFam" id="2.60.120.260:FF:000041">
    <property type="entry name" value="Reelin"/>
    <property type="match status" value="1"/>
</dbReference>
<evidence type="ECO:0000256" key="13">
    <source>
        <dbReference type="ARBA" id="ARBA00023900"/>
    </source>
</evidence>
<keyword evidence="8" id="KW-0720">Serine protease</keyword>
<comment type="subunit">
    <text evidence="14">Oligomer of disulfide-linked homodimers.</text>
</comment>
<keyword evidence="3" id="KW-0964">Secreted</keyword>
<dbReference type="Ensembl" id="ENSEBUT00000028320.1">
    <property type="protein sequence ID" value="ENSEBUP00000027744.1"/>
    <property type="gene ID" value="ENSEBUG00000016972.1"/>
</dbReference>
<dbReference type="InterPro" id="IPR049419">
    <property type="entry name" value="Reelin_subrepeat-B"/>
</dbReference>
<evidence type="ECO:0000313" key="19">
    <source>
        <dbReference type="Proteomes" id="UP000694388"/>
    </source>
</evidence>
<dbReference type="GO" id="GO:0070325">
    <property type="term" value="F:lipoprotein particle receptor binding"/>
    <property type="evidence" value="ECO:0007669"/>
    <property type="project" value="InterPro"/>
</dbReference>
<dbReference type="FunFam" id="2.60.120.260:FF:000003">
    <property type="entry name" value="Reelin"/>
    <property type="match status" value="2"/>
</dbReference>
<evidence type="ECO:0000313" key="18">
    <source>
        <dbReference type="Ensembl" id="ENSEBUP00000027744.1"/>
    </source>
</evidence>
<reference evidence="18" key="1">
    <citation type="submission" date="2025-08" db="UniProtKB">
        <authorList>
            <consortium name="Ensembl"/>
        </authorList>
    </citation>
    <scope>IDENTIFICATION</scope>
</reference>
<dbReference type="SUPFAM" id="SSF50939">
    <property type="entry name" value="Sialidases"/>
    <property type="match status" value="2"/>
</dbReference>
<keyword evidence="4" id="KW-0272">Extracellular matrix</keyword>
<dbReference type="GO" id="GO:0008236">
    <property type="term" value="F:serine-type peptidase activity"/>
    <property type="evidence" value="ECO:0007669"/>
    <property type="project" value="UniProtKB-KW"/>
</dbReference>
<evidence type="ECO:0000256" key="2">
    <source>
        <dbReference type="ARBA" id="ARBA00022473"/>
    </source>
</evidence>
<name>A0A8C4RCQ5_EPTBU</name>
<keyword evidence="7" id="KW-0378">Hydrolase</keyword>
<dbReference type="PANTHER" id="PTHR11841:SF1">
    <property type="entry name" value="REELIN"/>
    <property type="match status" value="1"/>
</dbReference>
<keyword evidence="5" id="KW-0645">Protease</keyword>
<feature type="domain" description="EGF-like" evidence="16 17">
    <location>
        <begin position="370"/>
        <end position="381"/>
    </location>
</feature>
<evidence type="ECO:0000256" key="6">
    <source>
        <dbReference type="ARBA" id="ARBA00022723"/>
    </source>
</evidence>
<evidence type="ECO:0000256" key="9">
    <source>
        <dbReference type="ARBA" id="ARBA00022833"/>
    </source>
</evidence>
<dbReference type="InterPro" id="IPR000742">
    <property type="entry name" value="EGF"/>
</dbReference>